<dbReference type="VEuPathDB" id="HostDB:ENSMUSG00000048794"/>
<reference evidence="1" key="4">
    <citation type="submission" date="2025-09" db="UniProtKB">
        <authorList>
            <consortium name="Ensembl"/>
        </authorList>
    </citation>
    <scope>IDENTIFICATION</scope>
    <source>
        <strain evidence="1">C57BL/6J</strain>
    </source>
</reference>
<dbReference type="Bgee" id="ENSMUSG00000048794">
    <property type="expression patterns" value="Expressed in spermatid and 65 other cell types or tissues"/>
</dbReference>
<protein>
    <submittedName>
        <fullName evidence="1">Cilia and flagella associated protein 100</fullName>
    </submittedName>
</protein>
<dbReference type="Antibodypedia" id="46637">
    <property type="antibodies" value="141 antibodies from 20 providers"/>
</dbReference>
<sequence length="39" mass="4439">MAFKARSSRFSVKMVEDRQVLHSPNLLESLPPTSPRTPQ</sequence>
<accession>A0A0N4SUU7</accession>
<dbReference type="MGI" id="MGI:2141635">
    <property type="gene designation" value="Cfap100"/>
</dbReference>
<reference evidence="1 3" key="2">
    <citation type="journal article" date="2011" name="PLoS Biol.">
        <title>Modernizing reference genome assemblies.</title>
        <authorList>
            <person name="Church D.M."/>
            <person name="Schneider V.A."/>
            <person name="Graves T."/>
            <person name="Auger K."/>
            <person name="Cunningham F."/>
            <person name="Bouk N."/>
            <person name="Chen H.C."/>
            <person name="Agarwala R."/>
            <person name="McLaren W.M."/>
            <person name="Ritchie G.R."/>
            <person name="Albracht D."/>
            <person name="Kremitzki M."/>
            <person name="Rock S."/>
            <person name="Kotkiewicz H."/>
            <person name="Kremitzki C."/>
            <person name="Wollam A."/>
            <person name="Trani L."/>
            <person name="Fulton L."/>
            <person name="Fulton R."/>
            <person name="Matthews L."/>
            <person name="Whitehead S."/>
            <person name="Chow W."/>
            <person name="Torrance J."/>
            <person name="Dunn M."/>
            <person name="Harden G."/>
            <person name="Threadgold G."/>
            <person name="Wood J."/>
            <person name="Collins J."/>
            <person name="Heath P."/>
            <person name="Griffiths G."/>
            <person name="Pelan S."/>
            <person name="Grafham D."/>
            <person name="Eichler E.E."/>
            <person name="Weinstock G."/>
            <person name="Mardis E.R."/>
            <person name="Wilson R.K."/>
            <person name="Howe K."/>
            <person name="Flicek P."/>
            <person name="Hubbard T."/>
        </authorList>
    </citation>
    <scope>NUCLEOTIDE SEQUENCE [LARGE SCALE GENOMIC DNA]</scope>
    <source>
        <strain evidence="1 3">C57BL/6J</strain>
    </source>
</reference>
<dbReference type="SMR" id="A0A0N4SUU7"/>
<dbReference type="ProteomicsDB" id="310093"/>
<keyword evidence="3" id="KW-1185">Reference proteome</keyword>
<dbReference type="Proteomes" id="UP000000589">
    <property type="component" value="Chromosome 6"/>
</dbReference>
<gene>
    <name evidence="1 2" type="primary">Cfap100</name>
</gene>
<dbReference type="Ensembl" id="ENSMUST00000135757.3">
    <property type="protein sequence ID" value="ENSMUSP00000144829.2"/>
    <property type="gene ID" value="ENSMUSG00000048794.15"/>
</dbReference>
<dbReference type="AGR" id="MGI:2141635"/>
<reference evidence="1 3" key="1">
    <citation type="journal article" date="2009" name="PLoS Biol.">
        <title>Lineage-specific biology revealed by a finished genome assembly of the mouse.</title>
        <authorList>
            <consortium name="Mouse Genome Sequencing Consortium"/>
            <person name="Church D.M."/>
            <person name="Goodstadt L."/>
            <person name="Hillier L.W."/>
            <person name="Zody M.C."/>
            <person name="Goldstein S."/>
            <person name="She X."/>
            <person name="Bult C.J."/>
            <person name="Agarwala R."/>
            <person name="Cherry J.L."/>
            <person name="DiCuccio M."/>
            <person name="Hlavina W."/>
            <person name="Kapustin Y."/>
            <person name="Meric P."/>
            <person name="Maglott D."/>
            <person name="Birtle Z."/>
            <person name="Marques A.C."/>
            <person name="Graves T."/>
            <person name="Zhou S."/>
            <person name="Teague B."/>
            <person name="Potamousis K."/>
            <person name="Churas C."/>
            <person name="Place M."/>
            <person name="Herschleb J."/>
            <person name="Runnheim R."/>
            <person name="Forrest D."/>
            <person name="Amos-Landgraf J."/>
            <person name="Schwartz D.C."/>
            <person name="Cheng Z."/>
            <person name="Lindblad-Toh K."/>
            <person name="Eichler E.E."/>
            <person name="Ponting C.P."/>
        </authorList>
    </citation>
    <scope>NUCLEOTIDE SEQUENCE [LARGE SCALE GENOMIC DNA]</scope>
    <source>
        <strain evidence="1 3">C57BL/6J</strain>
    </source>
</reference>
<evidence type="ECO:0000313" key="2">
    <source>
        <dbReference type="MGI" id="MGI:2141635"/>
    </source>
</evidence>
<reference evidence="1" key="3">
    <citation type="submission" date="2025-08" db="UniProtKB">
        <authorList>
            <consortium name="Ensembl"/>
        </authorList>
    </citation>
    <scope>IDENTIFICATION</scope>
    <source>
        <strain evidence="1">C57BL/6J</strain>
    </source>
</reference>
<proteinExistence type="predicted"/>
<dbReference type="GeneTree" id="ENSGT00940000153110"/>
<dbReference type="AlphaFoldDB" id="A0A0N4SUU7"/>
<evidence type="ECO:0000313" key="3">
    <source>
        <dbReference type="Proteomes" id="UP000000589"/>
    </source>
</evidence>
<dbReference type="ExpressionAtlas" id="A0A0N4SUU7">
    <property type="expression patterns" value="baseline and differential"/>
</dbReference>
<organism evidence="1 3">
    <name type="scientific">Mus musculus</name>
    <name type="common">Mouse</name>
    <dbReference type="NCBI Taxonomy" id="10090"/>
    <lineage>
        <taxon>Eukaryota</taxon>
        <taxon>Metazoa</taxon>
        <taxon>Chordata</taxon>
        <taxon>Craniata</taxon>
        <taxon>Vertebrata</taxon>
        <taxon>Euteleostomi</taxon>
        <taxon>Mammalia</taxon>
        <taxon>Eutheria</taxon>
        <taxon>Euarchontoglires</taxon>
        <taxon>Glires</taxon>
        <taxon>Rodentia</taxon>
        <taxon>Myomorpha</taxon>
        <taxon>Muroidea</taxon>
        <taxon>Muridae</taxon>
        <taxon>Murinae</taxon>
        <taxon>Mus</taxon>
        <taxon>Mus</taxon>
    </lineage>
</organism>
<name>A0A0N4SUU7_MOUSE</name>
<evidence type="ECO:0000313" key="1">
    <source>
        <dbReference type="Ensembl" id="ENSMUSP00000144829.2"/>
    </source>
</evidence>